<name>A0A1Y2XZI2_ECOLX</name>
<evidence type="ECO:0000313" key="4">
    <source>
        <dbReference type="Proteomes" id="UP000305093"/>
    </source>
</evidence>
<protein>
    <submittedName>
        <fullName evidence="1">Uncharacterized protein</fullName>
    </submittedName>
</protein>
<dbReference type="AlphaFoldDB" id="A0A1Y2XZI2"/>
<evidence type="ECO:0000313" key="3">
    <source>
        <dbReference type="Proteomes" id="UP000248865"/>
    </source>
</evidence>
<reference evidence="2 4" key="2">
    <citation type="submission" date="2018-12" db="EMBL/GenBank/DDBJ databases">
        <title>Food and Water Safety Consortium.</title>
        <authorList>
            <person name="Tyson S."/>
            <person name="Peterson C.-L."/>
            <person name="Olson A."/>
            <person name="Tyler S."/>
            <person name="Cabral J."/>
            <person name="Lynch T."/>
            <person name="Knox N."/>
            <person name="Van Domselaar G."/>
            <person name="Graham M."/>
        </authorList>
    </citation>
    <scope>NUCLEOTIDE SEQUENCE [LARGE SCALE GENOMIC DNA]</scope>
    <source>
        <strain evidence="2 4">FWSEC0419</strain>
    </source>
</reference>
<gene>
    <name evidence="2" type="ORF">C9194_22140</name>
    <name evidence="1" type="ORF">DIV22_21555</name>
</gene>
<proteinExistence type="predicted"/>
<dbReference type="EMBL" id="QFSS01000242">
    <property type="protein sequence ID" value="PZZ63470.1"/>
    <property type="molecule type" value="Genomic_DNA"/>
</dbReference>
<sequence length="64" mass="7286">MTNWAESVVSAASFYLNTTTSELTHRWVKFTQLYSISQYHAVNMLPSVAIMLLTCDRVQNVVCD</sequence>
<organism evidence="1 3">
    <name type="scientific">Escherichia coli</name>
    <dbReference type="NCBI Taxonomy" id="562"/>
    <lineage>
        <taxon>Bacteria</taxon>
        <taxon>Pseudomonadati</taxon>
        <taxon>Pseudomonadota</taxon>
        <taxon>Gammaproteobacteria</taxon>
        <taxon>Enterobacterales</taxon>
        <taxon>Enterobacteriaceae</taxon>
        <taxon>Escherichia</taxon>
    </lineage>
</organism>
<reference evidence="1 3" key="1">
    <citation type="submission" date="2018-05" db="EMBL/GenBank/DDBJ databases">
        <title>Genomic sequencing of EHEC O26 New European Clone.</title>
        <authorList>
            <person name="Karnisova L."/>
            <person name="Nunvar J."/>
            <person name="Marejkova M."/>
            <person name="Mellmann A."/>
            <person name="Drevinek P."/>
            <person name="Blahova K."/>
            <person name="Bielaszewska M."/>
        </authorList>
    </citation>
    <scope>NUCLEOTIDE SEQUENCE [LARGE SCALE GENOMIC DNA]</scope>
    <source>
        <strain evidence="1 3">14-391</strain>
    </source>
</reference>
<evidence type="ECO:0000313" key="1">
    <source>
        <dbReference type="EMBL" id="PZZ63470.1"/>
    </source>
</evidence>
<dbReference type="Proteomes" id="UP000305093">
    <property type="component" value="Unassembled WGS sequence"/>
</dbReference>
<evidence type="ECO:0000313" key="2">
    <source>
        <dbReference type="EMBL" id="TJF61386.1"/>
    </source>
</evidence>
<dbReference type="Proteomes" id="UP000248865">
    <property type="component" value="Unassembled WGS sequence"/>
</dbReference>
<comment type="caution">
    <text evidence="1">The sequence shown here is derived from an EMBL/GenBank/DDBJ whole genome shotgun (WGS) entry which is preliminary data.</text>
</comment>
<accession>A0A1Y2XZI2</accession>
<dbReference type="EMBL" id="RROO01000055">
    <property type="protein sequence ID" value="TJF61386.1"/>
    <property type="molecule type" value="Genomic_DNA"/>
</dbReference>